<evidence type="ECO:0000256" key="4">
    <source>
        <dbReference type="ARBA" id="ARBA00022801"/>
    </source>
</evidence>
<dbReference type="AlphaFoldDB" id="A0A2I0VHC1"/>
<dbReference type="InterPro" id="IPR045053">
    <property type="entry name" value="MAN-like"/>
</dbReference>
<reference evidence="8 9" key="2">
    <citation type="journal article" date="2017" name="Nature">
        <title>The Apostasia genome and the evolution of orchids.</title>
        <authorList>
            <person name="Zhang G.Q."/>
            <person name="Liu K.W."/>
            <person name="Li Z."/>
            <person name="Lohaus R."/>
            <person name="Hsiao Y.Y."/>
            <person name="Niu S.C."/>
            <person name="Wang J.Y."/>
            <person name="Lin Y.C."/>
            <person name="Xu Q."/>
            <person name="Chen L.J."/>
            <person name="Yoshida K."/>
            <person name="Fujiwara S."/>
            <person name="Wang Z.W."/>
            <person name="Zhang Y.Q."/>
            <person name="Mitsuda N."/>
            <person name="Wang M."/>
            <person name="Liu G.H."/>
            <person name="Pecoraro L."/>
            <person name="Huang H.X."/>
            <person name="Xiao X.J."/>
            <person name="Lin M."/>
            <person name="Wu X.Y."/>
            <person name="Wu W.L."/>
            <person name="Chen Y.Y."/>
            <person name="Chang S.B."/>
            <person name="Sakamoto S."/>
            <person name="Ohme-Takagi M."/>
            <person name="Yagi M."/>
            <person name="Zeng S.J."/>
            <person name="Shen C.Y."/>
            <person name="Yeh C.M."/>
            <person name="Luo Y.B."/>
            <person name="Tsai W.C."/>
            <person name="Van de Peer Y."/>
            <person name="Liu Z.J."/>
        </authorList>
    </citation>
    <scope>NUCLEOTIDE SEQUENCE [LARGE SCALE GENOMIC DNA]</scope>
    <source>
        <tissue evidence="8">The whole plant</tissue>
    </source>
</reference>
<evidence type="ECO:0000256" key="2">
    <source>
        <dbReference type="ARBA" id="ARBA00005641"/>
    </source>
</evidence>
<evidence type="ECO:0000313" key="8">
    <source>
        <dbReference type="EMBL" id="PKU62817.1"/>
    </source>
</evidence>
<evidence type="ECO:0000256" key="6">
    <source>
        <dbReference type="SAM" id="Phobius"/>
    </source>
</evidence>
<proteinExistence type="inferred from homology"/>
<feature type="domain" description="Glycoside hydrolase family 5" evidence="7">
    <location>
        <begin position="44"/>
        <end position="381"/>
    </location>
</feature>
<gene>
    <name evidence="8" type="primary">MAN2</name>
    <name evidence="8" type="ORF">MA16_Dca024240</name>
</gene>
<dbReference type="EC" id="3.2.1.78" evidence="3"/>
<dbReference type="GO" id="GO:0016985">
    <property type="term" value="F:mannan endo-1,4-beta-mannosidase activity"/>
    <property type="evidence" value="ECO:0007669"/>
    <property type="project" value="UniProtKB-EC"/>
</dbReference>
<feature type="transmembrane region" description="Helical" evidence="6">
    <location>
        <begin position="12"/>
        <end position="34"/>
    </location>
</feature>
<dbReference type="Gene3D" id="3.20.20.80">
    <property type="entry name" value="Glycosidases"/>
    <property type="match status" value="1"/>
</dbReference>
<evidence type="ECO:0000256" key="1">
    <source>
        <dbReference type="ARBA" id="ARBA00001678"/>
    </source>
</evidence>
<dbReference type="GO" id="GO:0000272">
    <property type="term" value="P:polysaccharide catabolic process"/>
    <property type="evidence" value="ECO:0007669"/>
    <property type="project" value="InterPro"/>
</dbReference>
<dbReference type="InterPro" id="IPR017853">
    <property type="entry name" value="GH"/>
</dbReference>
<dbReference type="STRING" id="906689.A0A2I0VHC1"/>
<accession>A0A2I0VHC1</accession>
<dbReference type="InterPro" id="IPR001547">
    <property type="entry name" value="Glyco_hydro_5"/>
</dbReference>
<keyword evidence="4" id="KW-0378">Hydrolase</keyword>
<evidence type="ECO:0000259" key="7">
    <source>
        <dbReference type="Pfam" id="PF26410"/>
    </source>
</evidence>
<dbReference type="PANTHER" id="PTHR31451">
    <property type="match status" value="1"/>
</dbReference>
<keyword evidence="6" id="KW-1133">Transmembrane helix</keyword>
<dbReference type="SUPFAM" id="SSF51445">
    <property type="entry name" value="(Trans)glycosidases"/>
    <property type="match status" value="1"/>
</dbReference>
<dbReference type="EMBL" id="KZ503581">
    <property type="protein sequence ID" value="PKU62817.1"/>
    <property type="molecule type" value="Genomic_DNA"/>
</dbReference>
<sequence>MRRISQKIAQKGLLYPIIGLVACMTFMYISIGGFGTHEKESQLSFVGREGTQFINNGKPFYVNGWNSYWLLIQSVEERNRPRITAMFESAAAMGLTVCRTWAFNDGAYDALQISPGKFDERVFKGLDMVIAEAQRHGIKLLLSLINDWSDFGGKIQYVKWAKEAGLNSISSNDSFFFDPYIRSCFKNYLKTIITRKNHLTGIEYRDDPTIFAWELMNEPRCDSDPSGTTLQNWIEEMASYVKTIDNKHLLTVGIEGFYGPSSSHKFKFNPGEYFKNLGSDFIQNSEVAAIDFCSVHIYPDLWLPAKTTLLEKKIFVSNWVISHIKDGEEVLNKPVLFTEFGLSTKNNKTSYSHRDEFYKHIFDLIYKSALNKGAGAGSFIWQLLVDGMDNLSDEFGVVPKKRPTLYRLLKGQSCRLAKVSGVKKWEWFHSAFESKKEWRVSEGDC</sequence>
<organism evidence="8 9">
    <name type="scientific">Dendrobium catenatum</name>
    <dbReference type="NCBI Taxonomy" id="906689"/>
    <lineage>
        <taxon>Eukaryota</taxon>
        <taxon>Viridiplantae</taxon>
        <taxon>Streptophyta</taxon>
        <taxon>Embryophyta</taxon>
        <taxon>Tracheophyta</taxon>
        <taxon>Spermatophyta</taxon>
        <taxon>Magnoliopsida</taxon>
        <taxon>Liliopsida</taxon>
        <taxon>Asparagales</taxon>
        <taxon>Orchidaceae</taxon>
        <taxon>Epidendroideae</taxon>
        <taxon>Malaxideae</taxon>
        <taxon>Dendrobiinae</taxon>
        <taxon>Dendrobium</taxon>
    </lineage>
</organism>
<dbReference type="PANTHER" id="PTHR31451:SF45">
    <property type="entry name" value="MANNAN ENDO-1,4-BETA-MANNOSIDASE 2"/>
    <property type="match status" value="1"/>
</dbReference>
<evidence type="ECO:0000313" key="9">
    <source>
        <dbReference type="Proteomes" id="UP000233837"/>
    </source>
</evidence>
<reference evidence="8 9" key="1">
    <citation type="journal article" date="2016" name="Sci. Rep.">
        <title>The Dendrobium catenatum Lindl. genome sequence provides insights into polysaccharide synthase, floral development and adaptive evolution.</title>
        <authorList>
            <person name="Zhang G.Q."/>
            <person name="Xu Q."/>
            <person name="Bian C."/>
            <person name="Tsai W.C."/>
            <person name="Yeh C.M."/>
            <person name="Liu K.W."/>
            <person name="Yoshida K."/>
            <person name="Zhang L.S."/>
            <person name="Chang S.B."/>
            <person name="Chen F."/>
            <person name="Shi Y."/>
            <person name="Su Y.Y."/>
            <person name="Zhang Y.Q."/>
            <person name="Chen L.J."/>
            <person name="Yin Y."/>
            <person name="Lin M."/>
            <person name="Huang H."/>
            <person name="Deng H."/>
            <person name="Wang Z.W."/>
            <person name="Zhu S.L."/>
            <person name="Zhao X."/>
            <person name="Deng C."/>
            <person name="Niu S.C."/>
            <person name="Huang J."/>
            <person name="Wang M."/>
            <person name="Liu G.H."/>
            <person name="Yang H.J."/>
            <person name="Xiao X.J."/>
            <person name="Hsiao Y.Y."/>
            <person name="Wu W.L."/>
            <person name="Chen Y.Y."/>
            <person name="Mitsuda N."/>
            <person name="Ohme-Takagi M."/>
            <person name="Luo Y.B."/>
            <person name="Van de Peer Y."/>
            <person name="Liu Z.J."/>
        </authorList>
    </citation>
    <scope>NUCLEOTIDE SEQUENCE [LARGE SCALE GENOMIC DNA]</scope>
    <source>
        <tissue evidence="8">The whole plant</tissue>
    </source>
</reference>
<keyword evidence="6" id="KW-0472">Membrane</keyword>
<comment type="catalytic activity">
    <reaction evidence="1">
        <text>Random hydrolysis of (1-&gt;4)-beta-D-mannosidic linkages in mannans, galactomannans and glucomannans.</text>
        <dbReference type="EC" id="3.2.1.78"/>
    </reaction>
</comment>
<name>A0A2I0VHC1_9ASPA</name>
<keyword evidence="6" id="KW-0812">Transmembrane</keyword>
<keyword evidence="5" id="KW-0326">Glycosidase</keyword>
<protein>
    <recommendedName>
        <fullName evidence="3">mannan endo-1,4-beta-mannosidase</fullName>
        <ecNumber evidence="3">3.2.1.78</ecNumber>
    </recommendedName>
</protein>
<dbReference type="Proteomes" id="UP000233837">
    <property type="component" value="Unassembled WGS sequence"/>
</dbReference>
<comment type="similarity">
    <text evidence="2">Belongs to the glycosyl hydrolase 5 (cellulase A) family.</text>
</comment>
<evidence type="ECO:0000256" key="3">
    <source>
        <dbReference type="ARBA" id="ARBA00012706"/>
    </source>
</evidence>
<dbReference type="PROSITE" id="PS51257">
    <property type="entry name" value="PROKAR_LIPOPROTEIN"/>
    <property type="match status" value="1"/>
</dbReference>
<dbReference type="Pfam" id="PF26410">
    <property type="entry name" value="GH5_mannosidase"/>
    <property type="match status" value="1"/>
</dbReference>
<dbReference type="FunFam" id="3.20.20.80:FF:000012">
    <property type="entry name" value="Mannan endo-1,4-beta-mannosidase 6"/>
    <property type="match status" value="1"/>
</dbReference>
<evidence type="ECO:0000256" key="5">
    <source>
        <dbReference type="ARBA" id="ARBA00023295"/>
    </source>
</evidence>
<keyword evidence="9" id="KW-1185">Reference proteome</keyword>